<dbReference type="AlphaFoldDB" id="A0A3N0WSL5"/>
<keyword evidence="1" id="KW-0732">Signal</keyword>
<name>A0A3N0WSL5_9FLAO</name>
<feature type="signal peptide" evidence="1">
    <location>
        <begin position="1"/>
        <end position="18"/>
    </location>
</feature>
<organism evidence="2 3">
    <name type="scientific">Kaistella daneshvariae</name>
    <dbReference type="NCBI Taxonomy" id="2487074"/>
    <lineage>
        <taxon>Bacteria</taxon>
        <taxon>Pseudomonadati</taxon>
        <taxon>Bacteroidota</taxon>
        <taxon>Flavobacteriia</taxon>
        <taxon>Flavobacteriales</taxon>
        <taxon>Weeksellaceae</taxon>
        <taxon>Chryseobacterium group</taxon>
        <taxon>Kaistella</taxon>
    </lineage>
</organism>
<dbReference type="EMBL" id="RJUG01000004">
    <property type="protein sequence ID" value="ROI08088.1"/>
    <property type="molecule type" value="Genomic_DNA"/>
</dbReference>
<protein>
    <recommendedName>
        <fullName evidence="4">Molecular chaperone GroES</fullName>
    </recommendedName>
</protein>
<dbReference type="Proteomes" id="UP000270224">
    <property type="component" value="Unassembled WGS sequence"/>
</dbReference>
<gene>
    <name evidence="2" type="ORF">EGI11_10560</name>
</gene>
<reference evidence="3" key="1">
    <citation type="submission" date="2018-11" db="EMBL/GenBank/DDBJ databases">
        <title>Proposal to divide the Flavobacteriaceae and reorganize its genera based on Amino Acid Identity values calculated from whole genome sequences.</title>
        <authorList>
            <person name="Nicholson A.C."/>
            <person name="Gulvik C.A."/>
            <person name="Whitney A.M."/>
            <person name="Humrighouse B.W."/>
            <person name="Bell M."/>
            <person name="Holmes B."/>
            <person name="Steigerwalt A."/>
            <person name="Villarma A."/>
            <person name="Sheth M."/>
            <person name="Batra D."/>
            <person name="Pryor J."/>
            <person name="Bernardet J.-F."/>
            <person name="Hugo C."/>
            <person name="Kampfer P."/>
            <person name="Newman J."/>
            <person name="Mcquiston J.R."/>
        </authorList>
    </citation>
    <scope>NUCLEOTIDE SEQUENCE [LARGE SCALE GENOMIC DNA]</scope>
    <source>
        <strain evidence="3">H3056</strain>
    </source>
</reference>
<evidence type="ECO:0000313" key="3">
    <source>
        <dbReference type="Proteomes" id="UP000270224"/>
    </source>
</evidence>
<dbReference type="OrthoDB" id="1441565at2"/>
<proteinExistence type="predicted"/>
<comment type="caution">
    <text evidence="2">The sequence shown here is derived from an EMBL/GenBank/DDBJ whole genome shotgun (WGS) entry which is preliminary data.</text>
</comment>
<evidence type="ECO:0000313" key="2">
    <source>
        <dbReference type="EMBL" id="ROI08088.1"/>
    </source>
</evidence>
<accession>A0A3N0WSL5</accession>
<evidence type="ECO:0000256" key="1">
    <source>
        <dbReference type="SAM" id="SignalP"/>
    </source>
</evidence>
<dbReference type="RefSeq" id="WP_123266399.1">
    <property type="nucleotide sequence ID" value="NZ_RJUG01000004.1"/>
</dbReference>
<sequence>MKNFLFFLSFCFSFCVFAQKVTLSKVAQTHTNADKVFYKINADSTAKIYLGEVEVQGLSDDDAKVFGQIYKKAKEIGANAFDWKPFVQIDETVSKFDPTHYKLDLYYVESKDFPEEKNMVYFLASPYKKQIIGFNGQNVVFEPRTYTTIQLQPGEIYTVSTRKLLGSSIKLSAQDDQPVQYFQFSGFSVNANEGAGIQFKSGDIMKLEKSYAQFLTVIYQYFKN</sequence>
<reference evidence="3" key="2">
    <citation type="submission" date="2018-11" db="EMBL/GenBank/DDBJ databases">
        <title>Proposal to divide the Flavobacteriaceae and reorganize its genera based on Amino Acid Identity values calculated from whole genome sequences.</title>
        <authorList>
            <person name="Nicholson A.C."/>
            <person name="Gulvik C.A."/>
            <person name="Whitney A.M."/>
            <person name="Humrighouse B.W."/>
            <person name="Bell M."/>
            <person name="Holmens B."/>
            <person name="Steigerwalt A."/>
            <person name="Villarma A."/>
            <person name="Sheth M."/>
            <person name="Batra D."/>
            <person name="Pryor J."/>
            <person name="Bernardet J.-F."/>
            <person name="Hugo C."/>
            <person name="Kampfer P."/>
            <person name="Newman J."/>
            <person name="Mcquiston J.R."/>
        </authorList>
    </citation>
    <scope>NUCLEOTIDE SEQUENCE [LARGE SCALE GENOMIC DNA]</scope>
    <source>
        <strain evidence="3">H3056</strain>
    </source>
</reference>
<evidence type="ECO:0008006" key="4">
    <source>
        <dbReference type="Google" id="ProtNLM"/>
    </source>
</evidence>
<feature type="chain" id="PRO_5018166108" description="Molecular chaperone GroES" evidence="1">
    <location>
        <begin position="19"/>
        <end position="224"/>
    </location>
</feature>